<dbReference type="GO" id="GO:0005113">
    <property type="term" value="F:patched binding"/>
    <property type="evidence" value="ECO:0007669"/>
    <property type="project" value="TreeGrafter"/>
</dbReference>
<name>A0A6P4EAX2_DRORH</name>
<gene>
    <name evidence="3" type="primary">LOC108041759</name>
</gene>
<keyword evidence="1" id="KW-0812">Transmembrane</keyword>
<dbReference type="AlphaFoldDB" id="A0A6P4EAX2"/>
<dbReference type="GO" id="GO:0007224">
    <property type="term" value="P:smoothened signaling pathway"/>
    <property type="evidence" value="ECO:0007669"/>
    <property type="project" value="TreeGrafter"/>
</dbReference>
<evidence type="ECO:0000259" key="2">
    <source>
        <dbReference type="Pfam" id="PF01085"/>
    </source>
</evidence>
<dbReference type="Gene3D" id="3.30.1380.10">
    <property type="match status" value="1"/>
</dbReference>
<feature type="transmembrane region" description="Helical" evidence="1">
    <location>
        <begin position="54"/>
        <end position="73"/>
    </location>
</feature>
<dbReference type="SUPFAM" id="SSF55166">
    <property type="entry name" value="Hedgehog/DD-peptidase"/>
    <property type="match status" value="1"/>
</dbReference>
<dbReference type="GO" id="GO:0005615">
    <property type="term" value="C:extracellular space"/>
    <property type="evidence" value="ECO:0007669"/>
    <property type="project" value="TreeGrafter"/>
</dbReference>
<dbReference type="RefSeq" id="XP_016975262.1">
    <property type="nucleotide sequence ID" value="XM_017119773.1"/>
</dbReference>
<sequence>MDSISSVPWASAASVTCLSLDAKCHSSSSKSNSSSVSATLESQTMRHIAHTQRCISRLTSLMALLLLVLPLSFTPAHSCGPGRGLGRHRARNLYPLVLKQTIPNLSELTNSASGPMEGEIRRNSPKFKDLVPNYNRDILFRDEEGTGADRFMSKVSQ</sequence>
<keyword evidence="1" id="KW-1133">Transmembrane helix</keyword>
<evidence type="ECO:0000256" key="1">
    <source>
        <dbReference type="SAM" id="Phobius"/>
    </source>
</evidence>
<dbReference type="PANTHER" id="PTHR11889">
    <property type="entry name" value="HEDGEHOG"/>
    <property type="match status" value="1"/>
</dbReference>
<protein>
    <submittedName>
        <fullName evidence="3">Protein hedgehog-like</fullName>
    </submittedName>
</protein>
<organism evidence="3">
    <name type="scientific">Drosophila rhopaloa</name>
    <name type="common">Fruit fly</name>
    <dbReference type="NCBI Taxonomy" id="1041015"/>
    <lineage>
        <taxon>Eukaryota</taxon>
        <taxon>Metazoa</taxon>
        <taxon>Ecdysozoa</taxon>
        <taxon>Arthropoda</taxon>
        <taxon>Hexapoda</taxon>
        <taxon>Insecta</taxon>
        <taxon>Pterygota</taxon>
        <taxon>Neoptera</taxon>
        <taxon>Endopterygota</taxon>
        <taxon>Diptera</taxon>
        <taxon>Brachycera</taxon>
        <taxon>Muscomorpha</taxon>
        <taxon>Ephydroidea</taxon>
        <taxon>Drosophilidae</taxon>
        <taxon>Drosophila</taxon>
        <taxon>Sophophora</taxon>
    </lineage>
</organism>
<dbReference type="GO" id="GO:0001708">
    <property type="term" value="P:cell fate specification"/>
    <property type="evidence" value="ECO:0007669"/>
    <property type="project" value="TreeGrafter"/>
</dbReference>
<dbReference type="InterPro" id="IPR000320">
    <property type="entry name" value="Hedgehog_signalling_dom"/>
</dbReference>
<evidence type="ECO:0000313" key="3">
    <source>
        <dbReference type="RefSeq" id="XP_016975262.1"/>
    </source>
</evidence>
<dbReference type="GO" id="GO:0010468">
    <property type="term" value="P:regulation of gene expression"/>
    <property type="evidence" value="ECO:0007669"/>
    <property type="project" value="TreeGrafter"/>
</dbReference>
<reference evidence="3" key="1">
    <citation type="submission" date="2025-08" db="UniProtKB">
        <authorList>
            <consortium name="RefSeq"/>
        </authorList>
    </citation>
    <scope>IDENTIFICATION</scope>
</reference>
<accession>A0A6P4EAX2</accession>
<dbReference type="GO" id="GO:0007267">
    <property type="term" value="P:cell-cell signaling"/>
    <property type="evidence" value="ECO:0007669"/>
    <property type="project" value="InterPro"/>
</dbReference>
<dbReference type="InterPro" id="IPR009045">
    <property type="entry name" value="Zn_M74/Hedgehog-like"/>
</dbReference>
<feature type="domain" description="Hedgehog N-terminal signalling" evidence="2">
    <location>
        <begin position="79"/>
        <end position="155"/>
    </location>
</feature>
<dbReference type="PANTHER" id="PTHR11889:SF31">
    <property type="entry name" value="PROTEIN HEDGEHOG"/>
    <property type="match status" value="1"/>
</dbReference>
<dbReference type="InterPro" id="IPR050387">
    <property type="entry name" value="Hedgehog_Signaling"/>
</dbReference>
<dbReference type="OrthoDB" id="5212at2759"/>
<dbReference type="Pfam" id="PF01085">
    <property type="entry name" value="HH_signal"/>
    <property type="match status" value="1"/>
</dbReference>
<keyword evidence="1" id="KW-0472">Membrane</keyword>
<proteinExistence type="predicted"/>
<dbReference type="GO" id="GO:0005509">
    <property type="term" value="F:calcium ion binding"/>
    <property type="evidence" value="ECO:0007669"/>
    <property type="project" value="TreeGrafter"/>
</dbReference>